<dbReference type="InterPro" id="IPR050147">
    <property type="entry name" value="Ser/Thr_Dehydratase"/>
</dbReference>
<comment type="similarity">
    <text evidence="2">Belongs to the serine/threonine dehydratase family.</text>
</comment>
<organism evidence="8 9">
    <name type="scientific">Durusdinium trenchii</name>
    <dbReference type="NCBI Taxonomy" id="1381693"/>
    <lineage>
        <taxon>Eukaryota</taxon>
        <taxon>Sar</taxon>
        <taxon>Alveolata</taxon>
        <taxon>Dinophyceae</taxon>
        <taxon>Suessiales</taxon>
        <taxon>Symbiodiniaceae</taxon>
        <taxon>Durusdinium</taxon>
    </lineage>
</organism>
<dbReference type="Proteomes" id="UP001642464">
    <property type="component" value="Unassembled WGS sequence"/>
</dbReference>
<evidence type="ECO:0000256" key="1">
    <source>
        <dbReference type="ARBA" id="ARBA00001933"/>
    </source>
</evidence>
<dbReference type="EC" id="4.3.1.17" evidence="3"/>
<evidence type="ECO:0000256" key="2">
    <source>
        <dbReference type="ARBA" id="ARBA00010869"/>
    </source>
</evidence>
<accession>A0ABP0SQR1</accession>
<proteinExistence type="inferred from homology"/>
<dbReference type="Gene3D" id="3.40.50.1100">
    <property type="match status" value="1"/>
</dbReference>
<dbReference type="InterPro" id="IPR001926">
    <property type="entry name" value="TrpB-like_PALP"/>
</dbReference>
<dbReference type="InterPro" id="IPR036052">
    <property type="entry name" value="TrpB-like_PALP_sf"/>
</dbReference>
<reference evidence="8 9" key="1">
    <citation type="submission" date="2024-02" db="EMBL/GenBank/DDBJ databases">
        <authorList>
            <person name="Chen Y."/>
            <person name="Shah S."/>
            <person name="Dougan E. K."/>
            <person name="Thang M."/>
            <person name="Chan C."/>
        </authorList>
    </citation>
    <scope>NUCLEOTIDE SEQUENCE [LARGE SCALE GENOMIC DNA]</scope>
</reference>
<name>A0ABP0SQR1_9DINO</name>
<dbReference type="Pfam" id="PF00291">
    <property type="entry name" value="PALP"/>
    <property type="match status" value="1"/>
</dbReference>
<comment type="catalytic activity">
    <reaction evidence="6">
        <text>L-serine = pyruvate + NH4(+)</text>
        <dbReference type="Rhea" id="RHEA:19169"/>
        <dbReference type="ChEBI" id="CHEBI:15361"/>
        <dbReference type="ChEBI" id="CHEBI:28938"/>
        <dbReference type="ChEBI" id="CHEBI:33384"/>
        <dbReference type="EC" id="4.3.1.17"/>
    </reaction>
</comment>
<gene>
    <name evidence="8" type="ORF">SCF082_LOCUS53120</name>
</gene>
<keyword evidence="4" id="KW-0663">Pyridoxal phosphate</keyword>
<sequence length="217" mass="23577">MRHVSMHESFDGFFAPLQAAAAGAQCIVSSSGGNAGLAAAFAARNFDLPCTVVLPTTTPQSVQEELAFYGAKVMVHGSVWDEADQKAREVVKDRKGAYVHPFDQEVEGVVGVLEHVREIKGLISTKDGSLNLSPADKDVILSYEQPKSAHMAEMHALIWATWWIYRVILSLQWHGEVHFVWDACAAGGKADGDYYSGDSLGSILRCLQQALQAKGML</sequence>
<evidence type="ECO:0000259" key="7">
    <source>
        <dbReference type="Pfam" id="PF00291"/>
    </source>
</evidence>
<evidence type="ECO:0000313" key="9">
    <source>
        <dbReference type="Proteomes" id="UP001642464"/>
    </source>
</evidence>
<comment type="cofactor">
    <cofactor evidence="1">
        <name>pyridoxal 5'-phosphate</name>
        <dbReference type="ChEBI" id="CHEBI:597326"/>
    </cofactor>
</comment>
<dbReference type="PANTHER" id="PTHR48078:SF2">
    <property type="entry name" value="CATABOLIC L-SERINE_THREONINE DEHYDRATASE"/>
    <property type="match status" value="1"/>
</dbReference>
<evidence type="ECO:0000313" key="8">
    <source>
        <dbReference type="EMBL" id="CAK9114718.1"/>
    </source>
</evidence>
<dbReference type="EMBL" id="CAXAMM010044450">
    <property type="protein sequence ID" value="CAK9114718.1"/>
    <property type="molecule type" value="Genomic_DNA"/>
</dbReference>
<dbReference type="SUPFAM" id="SSF53686">
    <property type="entry name" value="Tryptophan synthase beta subunit-like PLP-dependent enzymes"/>
    <property type="match status" value="1"/>
</dbReference>
<keyword evidence="9" id="KW-1185">Reference proteome</keyword>
<evidence type="ECO:0000256" key="4">
    <source>
        <dbReference type="ARBA" id="ARBA00022898"/>
    </source>
</evidence>
<keyword evidence="5" id="KW-0456">Lyase</keyword>
<comment type="caution">
    <text evidence="8">The sequence shown here is derived from an EMBL/GenBank/DDBJ whole genome shotgun (WGS) entry which is preliminary data.</text>
</comment>
<feature type="domain" description="Tryptophan synthase beta chain-like PALP" evidence="7">
    <location>
        <begin position="21"/>
        <end position="112"/>
    </location>
</feature>
<evidence type="ECO:0000256" key="5">
    <source>
        <dbReference type="ARBA" id="ARBA00023239"/>
    </source>
</evidence>
<protein>
    <recommendedName>
        <fullName evidence="3">L-serine ammonia-lyase</fullName>
        <ecNumber evidence="3">4.3.1.17</ecNumber>
    </recommendedName>
</protein>
<evidence type="ECO:0000256" key="3">
    <source>
        <dbReference type="ARBA" id="ARBA00012093"/>
    </source>
</evidence>
<dbReference type="PANTHER" id="PTHR48078">
    <property type="entry name" value="THREONINE DEHYDRATASE, MITOCHONDRIAL-RELATED"/>
    <property type="match status" value="1"/>
</dbReference>
<evidence type="ECO:0000256" key="6">
    <source>
        <dbReference type="ARBA" id="ARBA00049406"/>
    </source>
</evidence>